<accession>A0A382J265</accession>
<evidence type="ECO:0000259" key="2">
    <source>
        <dbReference type="Pfam" id="PF06714"/>
    </source>
</evidence>
<dbReference type="AlphaFoldDB" id="A0A382J265"/>
<reference evidence="3" key="1">
    <citation type="submission" date="2018-05" db="EMBL/GenBank/DDBJ databases">
        <authorList>
            <person name="Lanie J.A."/>
            <person name="Ng W.-L."/>
            <person name="Kazmierczak K.M."/>
            <person name="Andrzejewski T.M."/>
            <person name="Davidsen T.M."/>
            <person name="Wayne K.J."/>
            <person name="Tettelin H."/>
            <person name="Glass J.I."/>
            <person name="Rusch D."/>
            <person name="Podicherti R."/>
            <person name="Tsui H.-C.T."/>
            <person name="Winkler M.E."/>
        </authorList>
    </citation>
    <scope>NUCLEOTIDE SEQUENCE</scope>
</reference>
<name>A0A382J265_9ZZZZ</name>
<evidence type="ECO:0000313" key="3">
    <source>
        <dbReference type="EMBL" id="SVC05709.1"/>
    </source>
</evidence>
<feature type="non-terminal residue" evidence="3">
    <location>
        <position position="196"/>
    </location>
</feature>
<dbReference type="Gene3D" id="2.40.50.260">
    <property type="entry name" value="Nucleic acid-binding protein domain"/>
    <property type="match status" value="1"/>
</dbReference>
<feature type="compositionally biased region" description="Basic and acidic residues" evidence="1">
    <location>
        <begin position="47"/>
        <end position="76"/>
    </location>
</feature>
<dbReference type="Pfam" id="PF06714">
    <property type="entry name" value="Gp5_OB"/>
    <property type="match status" value="1"/>
</dbReference>
<gene>
    <name evidence="3" type="ORF">METZ01_LOCUS258563</name>
</gene>
<evidence type="ECO:0000256" key="1">
    <source>
        <dbReference type="SAM" id="MobiDB-lite"/>
    </source>
</evidence>
<proteinExistence type="predicted"/>
<dbReference type="InterPro" id="IPR009590">
    <property type="entry name" value="Gp5_OB_N"/>
</dbReference>
<protein>
    <recommendedName>
        <fullName evidence="2">Protein Gp5 N-terminal OB-fold domain-containing protein</fullName>
    </recommendedName>
</protein>
<feature type="region of interest" description="Disordered" evidence="1">
    <location>
        <begin position="46"/>
        <end position="76"/>
    </location>
</feature>
<organism evidence="3">
    <name type="scientific">marine metagenome</name>
    <dbReference type="NCBI Taxonomy" id="408172"/>
    <lineage>
        <taxon>unclassified sequences</taxon>
        <taxon>metagenomes</taxon>
        <taxon>ecological metagenomes</taxon>
    </lineage>
</organism>
<sequence length="196" mass="20869">MQPITSAAMNGIGTTPMGPVEGTWVFGFWRDGSNAQEPVIIGTVGGKMEKDHKKDPSKGFNDPKGKYPRDELIGEPDTNRLARGIGALPVTLITSTTGAKNGENAVSLKNKRAKRNRGDPQEEGAGIYATGIPMGVAGNISTSIPNTVDGNLLVSGSYEGDANHYNHDYWNEPNPRYGGTADSDTTYLTSVENISQ</sequence>
<dbReference type="EMBL" id="UINC01071073">
    <property type="protein sequence ID" value="SVC05709.1"/>
    <property type="molecule type" value="Genomic_DNA"/>
</dbReference>
<dbReference type="SUPFAM" id="SSF69255">
    <property type="entry name" value="gp5 N-terminal domain-like"/>
    <property type="match status" value="1"/>
</dbReference>
<feature type="domain" description="Protein Gp5 N-terminal OB-fold" evidence="2">
    <location>
        <begin position="1"/>
        <end position="112"/>
    </location>
</feature>